<dbReference type="AlphaFoldDB" id="A0AAD8M2J5"/>
<keyword evidence="2" id="KW-0408">Iron</keyword>
<comment type="caution">
    <text evidence="6">The sequence shown here is derived from an EMBL/GenBank/DDBJ whole genome shotgun (WGS) entry which is preliminary data.</text>
</comment>
<evidence type="ECO:0000256" key="3">
    <source>
        <dbReference type="SAM" id="Phobius"/>
    </source>
</evidence>
<dbReference type="Proteomes" id="UP001237642">
    <property type="component" value="Unassembled WGS sequence"/>
</dbReference>
<dbReference type="Pfam" id="PF03171">
    <property type="entry name" value="2OG-FeII_Oxy"/>
    <property type="match status" value="1"/>
</dbReference>
<evidence type="ECO:0000313" key="7">
    <source>
        <dbReference type="Proteomes" id="UP001237642"/>
    </source>
</evidence>
<protein>
    <submittedName>
        <fullName evidence="6">Downstream target of A-4</fullName>
    </submittedName>
</protein>
<evidence type="ECO:0000256" key="2">
    <source>
        <dbReference type="ARBA" id="ARBA00023004"/>
    </source>
</evidence>
<dbReference type="PANTHER" id="PTHR34945:SF8">
    <property type="entry name" value="DOWNSTREAM TARGET OF AGL15-4"/>
    <property type="match status" value="1"/>
</dbReference>
<feature type="domain" description="Isopenicillin N synthase-like Fe(2+) 2OG dioxygenase" evidence="4">
    <location>
        <begin position="267"/>
        <end position="337"/>
    </location>
</feature>
<keyword evidence="7" id="KW-1185">Reference proteome</keyword>
<keyword evidence="1" id="KW-0479">Metal-binding</keyword>
<dbReference type="GO" id="GO:0046872">
    <property type="term" value="F:metal ion binding"/>
    <property type="evidence" value="ECO:0007669"/>
    <property type="project" value="UniProtKB-KW"/>
</dbReference>
<proteinExistence type="predicted"/>
<organism evidence="6 7">
    <name type="scientific">Heracleum sosnowskyi</name>
    <dbReference type="NCBI Taxonomy" id="360622"/>
    <lineage>
        <taxon>Eukaryota</taxon>
        <taxon>Viridiplantae</taxon>
        <taxon>Streptophyta</taxon>
        <taxon>Embryophyta</taxon>
        <taxon>Tracheophyta</taxon>
        <taxon>Spermatophyta</taxon>
        <taxon>Magnoliopsida</taxon>
        <taxon>eudicotyledons</taxon>
        <taxon>Gunneridae</taxon>
        <taxon>Pentapetalae</taxon>
        <taxon>asterids</taxon>
        <taxon>campanulids</taxon>
        <taxon>Apiales</taxon>
        <taxon>Apiaceae</taxon>
        <taxon>Apioideae</taxon>
        <taxon>apioid superclade</taxon>
        <taxon>Tordylieae</taxon>
        <taxon>Tordyliinae</taxon>
        <taxon>Heracleum</taxon>
    </lineage>
</organism>
<dbReference type="InterPro" id="IPR044861">
    <property type="entry name" value="IPNS-like_FE2OG_OXY"/>
</dbReference>
<reference evidence="6" key="2">
    <citation type="submission" date="2023-05" db="EMBL/GenBank/DDBJ databases">
        <authorList>
            <person name="Schelkunov M.I."/>
        </authorList>
    </citation>
    <scope>NUCLEOTIDE SEQUENCE</scope>
    <source>
        <strain evidence="6">Hsosn_3</strain>
        <tissue evidence="6">Leaf</tissue>
    </source>
</reference>
<keyword evidence="3" id="KW-0472">Membrane</keyword>
<reference evidence="6" key="1">
    <citation type="submission" date="2023-02" db="EMBL/GenBank/DDBJ databases">
        <title>Genome of toxic invasive species Heracleum sosnowskyi carries increased number of genes despite the absence of recent whole-genome duplications.</title>
        <authorList>
            <person name="Schelkunov M."/>
            <person name="Shtratnikova V."/>
            <person name="Makarenko M."/>
            <person name="Klepikova A."/>
            <person name="Omelchenko D."/>
            <person name="Novikova G."/>
            <person name="Obukhova E."/>
            <person name="Bogdanov V."/>
            <person name="Penin A."/>
            <person name="Logacheva M."/>
        </authorList>
    </citation>
    <scope>NUCLEOTIDE SEQUENCE</scope>
    <source>
        <strain evidence="6">Hsosn_3</strain>
        <tissue evidence="6">Leaf</tissue>
    </source>
</reference>
<accession>A0AAD8M2J5</accession>
<sequence>MAISLESLREFKTIDFRAPPPSPVGPGHRPSVANDDVLSNFLQHSLRVPDLILPDRVFPRQKPTQNPPKLDFKSLESVEDDFLFSTMESIGQIGCFELVNHGIPTELIESVINAGAGIFELSAEKKAEMLRSSERAYGFVESHGDQDEKERSTEEFVWCLEEAIRVEMEGVWPNHYSNFSDKMEILSSEIEKAGEKFVQILEQKCNRKWKYEEQGRRKEEEQVGSVCYLYKHCHNSPEDQNKGGSSLKYEVIRMLIRGSEYPHALCFHICHGSSEFHLYSKKGWLTFCPNKDALVVTVGDQLQAWSGGHYKHVIGRPIFSSEVEEENSNVSMAFLYSPPTKSHLGEEDDQENTISLKQQALFALLLLVFYQFYFYVRKVIG</sequence>
<keyword evidence="3" id="KW-0812">Transmembrane</keyword>
<evidence type="ECO:0000259" key="4">
    <source>
        <dbReference type="Pfam" id="PF03171"/>
    </source>
</evidence>
<gene>
    <name evidence="6" type="ORF">POM88_051592</name>
</gene>
<feature type="transmembrane region" description="Helical" evidence="3">
    <location>
        <begin position="360"/>
        <end position="376"/>
    </location>
</feature>
<dbReference type="Gene3D" id="2.60.120.330">
    <property type="entry name" value="B-lactam Antibiotic, Isopenicillin N Synthase, Chain"/>
    <property type="match status" value="1"/>
</dbReference>
<dbReference type="Pfam" id="PF14226">
    <property type="entry name" value="DIOX_N"/>
    <property type="match status" value="1"/>
</dbReference>
<dbReference type="InterPro" id="IPR026992">
    <property type="entry name" value="DIOX_N"/>
</dbReference>
<keyword evidence="3" id="KW-1133">Transmembrane helix</keyword>
<dbReference type="InterPro" id="IPR027443">
    <property type="entry name" value="IPNS-like_sf"/>
</dbReference>
<name>A0AAD8M2J5_9APIA</name>
<evidence type="ECO:0000259" key="5">
    <source>
        <dbReference type="Pfam" id="PF14226"/>
    </source>
</evidence>
<evidence type="ECO:0000313" key="6">
    <source>
        <dbReference type="EMBL" id="KAK1358336.1"/>
    </source>
</evidence>
<dbReference type="PANTHER" id="PTHR34945">
    <property type="entry name" value="2-OXOGLUTARATE (2OG) AND FE(II)-DEPENDENT OXYGENASE SUPERFAMILY PROTEIN"/>
    <property type="match status" value="1"/>
</dbReference>
<dbReference type="EMBL" id="JAUIZM010000011">
    <property type="protein sequence ID" value="KAK1358336.1"/>
    <property type="molecule type" value="Genomic_DNA"/>
</dbReference>
<evidence type="ECO:0000256" key="1">
    <source>
        <dbReference type="ARBA" id="ARBA00022723"/>
    </source>
</evidence>
<dbReference type="SUPFAM" id="SSF51197">
    <property type="entry name" value="Clavaminate synthase-like"/>
    <property type="match status" value="1"/>
</dbReference>
<feature type="domain" description="Non-haem dioxygenase N-terminal" evidence="5">
    <location>
        <begin position="68"/>
        <end position="157"/>
    </location>
</feature>